<gene>
    <name evidence="1" type="ORF">BXT86_05545</name>
</gene>
<reference evidence="2" key="1">
    <citation type="submission" date="2017-01" db="EMBL/GenBank/DDBJ databases">
        <title>Novel pathways for hydrocarbon cycling and metabolic interdependencies in hydrothermal sediment communities.</title>
        <authorList>
            <person name="Dombrowski N."/>
            <person name="Seitz K."/>
            <person name="Teske A."/>
            <person name="Baker B."/>
        </authorList>
    </citation>
    <scope>NUCLEOTIDE SEQUENCE [LARGE SCALE GENOMIC DNA]</scope>
</reference>
<comment type="caution">
    <text evidence="1">The sequence shown here is derived from an EMBL/GenBank/DDBJ whole genome shotgun (WGS) entry which is preliminary data.</text>
</comment>
<dbReference type="EMBL" id="MUKB01000100">
    <property type="protein sequence ID" value="OPX17621.1"/>
    <property type="molecule type" value="Genomic_DNA"/>
</dbReference>
<sequence>MNTPDSWYCEKCGAEILGAPES</sequence>
<evidence type="ECO:0000313" key="1">
    <source>
        <dbReference type="EMBL" id="OPX17621.1"/>
    </source>
</evidence>
<dbReference type="AlphaFoldDB" id="A0A1V4QF44"/>
<dbReference type="Proteomes" id="UP000191663">
    <property type="component" value="Unassembled WGS sequence"/>
</dbReference>
<organism evidence="1 2">
    <name type="scientific">candidate division WOR-3 bacterium 4484_100</name>
    <dbReference type="NCBI Taxonomy" id="1936077"/>
    <lineage>
        <taxon>Bacteria</taxon>
        <taxon>Bacteria division WOR-3</taxon>
    </lineage>
</organism>
<evidence type="ECO:0000313" key="2">
    <source>
        <dbReference type="Proteomes" id="UP000191663"/>
    </source>
</evidence>
<proteinExistence type="predicted"/>
<accession>A0A1V4QF44</accession>
<protein>
    <submittedName>
        <fullName evidence="1">Uncharacterized protein</fullName>
    </submittedName>
</protein>
<name>A0A1V4QF44_UNCW3</name>